<dbReference type="RefSeq" id="WP_189013774.1">
    <property type="nucleotide sequence ID" value="NZ_BMHE01000019.1"/>
</dbReference>
<dbReference type="SUPFAM" id="SSF53448">
    <property type="entry name" value="Nucleotide-diphospho-sugar transferases"/>
    <property type="match status" value="1"/>
</dbReference>
<dbReference type="InterPro" id="IPR011990">
    <property type="entry name" value="TPR-like_helical_dom_sf"/>
</dbReference>
<dbReference type="InterPro" id="IPR001173">
    <property type="entry name" value="Glyco_trans_2-like"/>
</dbReference>
<sequence length="361" mass="41706">MITISLCMIVKNEEQSLARCLQSIRDIVDEIIIVDTGSTDRTKETAAAFGALIFDLAWNDNFGEARNFAFSKANMDYILWLDADDEVVEEDRLKFVELKRTLESSVDSVMMHYYLGFNADNQVTTSLRRNRLVRRACGFRWEGPVHEVLLVSGNIIHSDIAITHKKDKPYTDRNLRIYRQRAAANESFTPRDLYYFANELKDHDCKEEAIDYYERFLATKLGWSEDCFAACLKMGDCYAKLENRKLQIRSLLRTLLYGKPRAEMCCRLGALFLEEQRLDLAVHWFHSATTLGEPKGYAGVVDYSAWTWLPHLQLCLCYDRLGDTSKAQLHNEIAAVYNPAHPSIVHNQAYFATIRREERLI</sequence>
<dbReference type="PANTHER" id="PTHR43630:SF2">
    <property type="entry name" value="GLYCOSYLTRANSFERASE"/>
    <property type="match status" value="1"/>
</dbReference>
<gene>
    <name evidence="2" type="ORF">GCM10008018_37100</name>
</gene>
<dbReference type="Gene3D" id="1.25.40.10">
    <property type="entry name" value="Tetratricopeptide repeat domain"/>
    <property type="match status" value="1"/>
</dbReference>
<comment type="caution">
    <text evidence="2">The sequence shown here is derived from an EMBL/GenBank/DDBJ whole genome shotgun (WGS) entry which is preliminary data.</text>
</comment>
<dbReference type="Gene3D" id="3.90.550.10">
    <property type="entry name" value="Spore Coat Polysaccharide Biosynthesis Protein SpsA, Chain A"/>
    <property type="match status" value="1"/>
</dbReference>
<dbReference type="InterPro" id="IPR029044">
    <property type="entry name" value="Nucleotide-diphossugar_trans"/>
</dbReference>
<evidence type="ECO:0000313" key="2">
    <source>
        <dbReference type="EMBL" id="GFZ87478.1"/>
    </source>
</evidence>
<feature type="domain" description="Glycosyltransferase 2-like" evidence="1">
    <location>
        <begin position="5"/>
        <end position="121"/>
    </location>
</feature>
<dbReference type="CDD" id="cd02511">
    <property type="entry name" value="Beta4Glucosyltransferase"/>
    <property type="match status" value="1"/>
</dbReference>
<dbReference type="Pfam" id="PF00535">
    <property type="entry name" value="Glycos_transf_2"/>
    <property type="match status" value="1"/>
</dbReference>
<accession>A0ABQ1EU70</accession>
<dbReference type="EMBL" id="BMHE01000019">
    <property type="protein sequence ID" value="GFZ87478.1"/>
    <property type="molecule type" value="Genomic_DNA"/>
</dbReference>
<dbReference type="SUPFAM" id="SSF48452">
    <property type="entry name" value="TPR-like"/>
    <property type="match status" value="1"/>
</dbReference>
<evidence type="ECO:0000259" key="1">
    <source>
        <dbReference type="Pfam" id="PF00535"/>
    </source>
</evidence>
<dbReference type="PANTHER" id="PTHR43630">
    <property type="entry name" value="POLY-BETA-1,6-N-ACETYL-D-GLUCOSAMINE SYNTHASE"/>
    <property type="match status" value="1"/>
</dbReference>
<evidence type="ECO:0000313" key="3">
    <source>
        <dbReference type="Proteomes" id="UP000615455"/>
    </source>
</evidence>
<protein>
    <submittedName>
        <fullName evidence="2">Beta 1,4 glucosyltransferase</fullName>
    </submittedName>
</protein>
<keyword evidence="3" id="KW-1185">Reference proteome</keyword>
<proteinExistence type="predicted"/>
<reference evidence="3" key="1">
    <citation type="journal article" date="2019" name="Int. J. Syst. Evol. Microbiol.">
        <title>The Global Catalogue of Microorganisms (GCM) 10K type strain sequencing project: providing services to taxonomists for standard genome sequencing and annotation.</title>
        <authorList>
            <consortium name="The Broad Institute Genomics Platform"/>
            <consortium name="The Broad Institute Genome Sequencing Center for Infectious Disease"/>
            <person name="Wu L."/>
            <person name="Ma J."/>
        </authorList>
    </citation>
    <scope>NUCLEOTIDE SEQUENCE [LARGE SCALE GENOMIC DNA]</scope>
    <source>
        <strain evidence="3">CGMCC 1.15043</strain>
    </source>
</reference>
<dbReference type="Proteomes" id="UP000615455">
    <property type="component" value="Unassembled WGS sequence"/>
</dbReference>
<organism evidence="2 3">
    <name type="scientific">Paenibacillus marchantiophytorum</name>
    <dbReference type="NCBI Taxonomy" id="1619310"/>
    <lineage>
        <taxon>Bacteria</taxon>
        <taxon>Bacillati</taxon>
        <taxon>Bacillota</taxon>
        <taxon>Bacilli</taxon>
        <taxon>Bacillales</taxon>
        <taxon>Paenibacillaceae</taxon>
        <taxon>Paenibacillus</taxon>
    </lineage>
</organism>
<name>A0ABQ1EU70_9BACL</name>